<gene>
    <name evidence="1" type="ORF">MNBD_ALPHA11-1644</name>
</gene>
<proteinExistence type="predicted"/>
<dbReference type="PROSITE" id="PS51257">
    <property type="entry name" value="PROKAR_LIPOPROTEIN"/>
    <property type="match status" value="1"/>
</dbReference>
<dbReference type="EMBL" id="UOEQ01000354">
    <property type="protein sequence ID" value="VAW21493.1"/>
    <property type="molecule type" value="Genomic_DNA"/>
</dbReference>
<organism evidence="1">
    <name type="scientific">hydrothermal vent metagenome</name>
    <dbReference type="NCBI Taxonomy" id="652676"/>
    <lineage>
        <taxon>unclassified sequences</taxon>
        <taxon>metagenomes</taxon>
        <taxon>ecological metagenomes</taxon>
    </lineage>
</organism>
<sequence>MPKSFVSKSILTLTTVSTLLFTSGSALAACANTEWANVNPGHPLPTITARLCDQDMSLNVIGAAPDGSVFDFGWSPAVQVTPDSYTSSFVDANASNDILMEIDRAANTMRLTIDTKLNGQSDVTQWVADYTLASEYD</sequence>
<protein>
    <submittedName>
        <fullName evidence="1">Uncharacterized protein</fullName>
    </submittedName>
</protein>
<evidence type="ECO:0000313" key="1">
    <source>
        <dbReference type="EMBL" id="VAW21493.1"/>
    </source>
</evidence>
<name>A0A3B0TZE6_9ZZZZ</name>
<dbReference type="AlphaFoldDB" id="A0A3B0TZE6"/>
<reference evidence="1" key="1">
    <citation type="submission" date="2018-06" db="EMBL/GenBank/DDBJ databases">
        <authorList>
            <person name="Zhirakovskaya E."/>
        </authorList>
    </citation>
    <scope>NUCLEOTIDE SEQUENCE</scope>
</reference>
<accession>A0A3B0TZE6</accession>